<name>A0A1E7Z041_9GAMM</name>
<organism evidence="9 11">
    <name type="scientific">Candidatus Erwinia dacicola</name>
    <dbReference type="NCBI Taxonomy" id="252393"/>
    <lineage>
        <taxon>Bacteria</taxon>
        <taxon>Pseudomonadati</taxon>
        <taxon>Pseudomonadota</taxon>
        <taxon>Gammaproteobacteria</taxon>
        <taxon>Enterobacterales</taxon>
        <taxon>Erwiniaceae</taxon>
        <taxon>Erwinia</taxon>
    </lineage>
</organism>
<evidence type="ECO:0000313" key="9">
    <source>
        <dbReference type="EMBL" id="OFC62123.1"/>
    </source>
</evidence>
<reference evidence="9 11" key="1">
    <citation type="submission" date="2016-07" db="EMBL/GenBank/DDBJ databases">
        <authorList>
            <person name="Yuval B."/>
        </authorList>
    </citation>
    <scope>NUCLEOTIDE SEQUENCE [LARGE SCALE GENOMIC DNA]</scope>
    <source>
        <strain evidence="9 11">IL</strain>
    </source>
</reference>
<dbReference type="Gene3D" id="1.10.10.450">
    <property type="entry name" value="TraM protein, DNA-binding"/>
    <property type="match status" value="1"/>
</dbReference>
<keyword evidence="4" id="KW-0963">Cytoplasm</keyword>
<comment type="caution">
    <text evidence="9">The sequence shown here is derived from an EMBL/GenBank/DDBJ whole genome shotgun (WGS) entry which is preliminary data.</text>
</comment>
<protein>
    <recommendedName>
        <fullName evidence="3">Relaxosome protein TraM</fullName>
    </recommendedName>
</protein>
<sequence>MAKIQAYVSDDVVNKINAIVEQRRAEGARKEDVSSSSVISMLVELGLRVYEAQMERKESPFNQMLFNKTILEAVLKAQFISSKLLAMESMSPHIAGNDKFEFRGMVQNIRDDVKEIVETFFPESGEETDND</sequence>
<keyword evidence="6" id="KW-0805">Transcription regulation</keyword>
<dbReference type="Proteomes" id="UP000244334">
    <property type="component" value="Unassembled WGS sequence"/>
</dbReference>
<evidence type="ECO:0000313" key="11">
    <source>
        <dbReference type="Proteomes" id="UP000243534"/>
    </source>
</evidence>
<dbReference type="EMBL" id="MAYS01000294">
    <property type="protein sequence ID" value="OFC62123.1"/>
    <property type="molecule type" value="Genomic_DNA"/>
</dbReference>
<dbReference type="Pfam" id="PF05261">
    <property type="entry name" value="Tra_M"/>
    <property type="match status" value="1"/>
</dbReference>
<dbReference type="GO" id="GO:0003677">
    <property type="term" value="F:DNA binding"/>
    <property type="evidence" value="ECO:0007669"/>
    <property type="project" value="UniProtKB-KW"/>
</dbReference>
<evidence type="ECO:0000313" key="10">
    <source>
        <dbReference type="EMBL" id="RAP73132.1"/>
    </source>
</evidence>
<reference evidence="10 12" key="2">
    <citation type="submission" date="2018-04" db="EMBL/GenBank/DDBJ databases">
        <title>Genomes of the Obligate Erwinia dacicola and Facultative Enterobacter sp. OLF Endosymbionts of the Olive Fruit fly, Bactrocera oleae.</title>
        <authorList>
            <person name="Estes A.M."/>
            <person name="Hearn D.J."/>
            <person name="Agarwal S."/>
            <person name="Pierson E.A."/>
            <person name="Dunning-Hotopp J.C."/>
        </authorList>
    </citation>
    <scope>NUCLEOTIDE SEQUENCE [LARGE SCALE GENOMIC DNA]</scope>
    <source>
        <strain evidence="10 12">Oroville</strain>
    </source>
</reference>
<dbReference type="SUPFAM" id="SSF140581">
    <property type="entry name" value="TraM-like"/>
    <property type="match status" value="1"/>
</dbReference>
<dbReference type="RefSeq" id="WP_070135008.1">
    <property type="nucleotide sequence ID" value="NZ_LJAM02000001.1"/>
</dbReference>
<dbReference type="Gene3D" id="1.10.287.2320">
    <property type="match status" value="1"/>
</dbReference>
<evidence type="ECO:0000313" key="12">
    <source>
        <dbReference type="Proteomes" id="UP000244334"/>
    </source>
</evidence>
<keyword evidence="12" id="KW-1185">Reference proteome</keyword>
<keyword evidence="5" id="KW-0184">Conjugation</keyword>
<dbReference type="SUPFAM" id="SSF47729">
    <property type="entry name" value="IHF-like DNA-binding proteins"/>
    <property type="match status" value="1"/>
</dbReference>
<evidence type="ECO:0000256" key="1">
    <source>
        <dbReference type="ARBA" id="ARBA00004496"/>
    </source>
</evidence>
<comment type="similarity">
    <text evidence="2">Belongs to the relaxosome TraM family.</text>
</comment>
<dbReference type="InterPro" id="IPR010992">
    <property type="entry name" value="IHF-like_DNA-bd_dom_sf"/>
</dbReference>
<keyword evidence="7" id="KW-0238">DNA-binding</keyword>
<comment type="subcellular location">
    <subcellularLocation>
        <location evidence="1">Cytoplasm</location>
    </subcellularLocation>
</comment>
<dbReference type="EMBL" id="LJAM02000001">
    <property type="protein sequence ID" value="RAP73132.1"/>
    <property type="molecule type" value="Genomic_DNA"/>
</dbReference>
<accession>A0A1E7Z041</accession>
<dbReference type="NCBIfam" id="NF010267">
    <property type="entry name" value="PRK13713.1"/>
    <property type="match status" value="1"/>
</dbReference>
<evidence type="ECO:0000256" key="8">
    <source>
        <dbReference type="ARBA" id="ARBA00023163"/>
    </source>
</evidence>
<dbReference type="InterPro" id="IPR042073">
    <property type="entry name" value="TraM_DNA-bd"/>
</dbReference>
<evidence type="ECO:0000256" key="6">
    <source>
        <dbReference type="ARBA" id="ARBA00023015"/>
    </source>
</evidence>
<gene>
    <name evidence="10" type="primary">traM</name>
    <name evidence="10" type="ORF">ACZ87_00046</name>
    <name evidence="9" type="ORF">BBW68_10770</name>
</gene>
<evidence type="ECO:0000256" key="3">
    <source>
        <dbReference type="ARBA" id="ARBA00020534"/>
    </source>
</evidence>
<dbReference type="CDD" id="cd14804">
    <property type="entry name" value="Tra_M"/>
    <property type="match status" value="1"/>
</dbReference>
<evidence type="ECO:0000256" key="5">
    <source>
        <dbReference type="ARBA" id="ARBA00022971"/>
    </source>
</evidence>
<dbReference type="OrthoDB" id="6608258at2"/>
<dbReference type="Proteomes" id="UP000243534">
    <property type="component" value="Unassembled WGS sequence"/>
</dbReference>
<evidence type="ECO:0000256" key="7">
    <source>
        <dbReference type="ARBA" id="ARBA00023125"/>
    </source>
</evidence>
<proteinExistence type="inferred from homology"/>
<evidence type="ECO:0000256" key="2">
    <source>
        <dbReference type="ARBA" id="ARBA00008859"/>
    </source>
</evidence>
<dbReference type="InterPro" id="IPR007925">
    <property type="entry name" value="TRelaxosome_TraM"/>
</dbReference>
<keyword evidence="8" id="KW-0804">Transcription</keyword>
<dbReference type="GO" id="GO:0005737">
    <property type="term" value="C:cytoplasm"/>
    <property type="evidence" value="ECO:0007669"/>
    <property type="project" value="UniProtKB-SubCell"/>
</dbReference>
<evidence type="ECO:0000256" key="4">
    <source>
        <dbReference type="ARBA" id="ARBA00022490"/>
    </source>
</evidence>
<dbReference type="AlphaFoldDB" id="A0A1E7Z041"/>